<dbReference type="InterPro" id="IPR001610">
    <property type="entry name" value="PAC"/>
</dbReference>
<evidence type="ECO:0000259" key="4">
    <source>
        <dbReference type="PROSITE" id="PS50111"/>
    </source>
</evidence>
<dbReference type="SUPFAM" id="SSF58104">
    <property type="entry name" value="Methyl-accepting chemotaxis protein (MCP) signaling domain"/>
    <property type="match status" value="1"/>
</dbReference>
<dbReference type="PROSITE" id="PS50111">
    <property type="entry name" value="CHEMOTAXIS_TRANSDUC_2"/>
    <property type="match status" value="1"/>
</dbReference>
<gene>
    <name evidence="7" type="ORF">CEW91_04700</name>
</gene>
<evidence type="ECO:0000313" key="7">
    <source>
        <dbReference type="EMBL" id="ASG65474.1"/>
    </source>
</evidence>
<keyword evidence="1 2" id="KW-0807">Transducer</keyword>
<name>A0ABN5APA8_9GAMM</name>
<dbReference type="PROSITE" id="PS50113">
    <property type="entry name" value="PAC"/>
    <property type="match status" value="2"/>
</dbReference>
<dbReference type="Gene3D" id="1.10.287.950">
    <property type="entry name" value="Methyl-accepting chemotaxis protein"/>
    <property type="match status" value="1"/>
</dbReference>
<dbReference type="RefSeq" id="WP_088767882.1">
    <property type="nucleotide sequence ID" value="NZ_CP022133.1"/>
</dbReference>
<reference evidence="7 8" key="1">
    <citation type="submission" date="2017-06" db="EMBL/GenBank/DDBJ databases">
        <title>Complete genome sequence of Idiomarina piscisalsi strain 10PY1A isolated from soil of Soudi Arabia.</title>
        <authorList>
            <person name="Kim M.-C."/>
            <person name="Jung B.K."/>
            <person name="Budiyanto F."/>
            <person name="Nzila A."/>
            <person name="Shin J.-H."/>
        </authorList>
    </citation>
    <scope>NUCLEOTIDE SEQUENCE [LARGE SCALE GENOMIC DNA]</scope>
    <source>
        <strain evidence="7 8">10PY1A</strain>
    </source>
</reference>
<evidence type="ECO:0000256" key="1">
    <source>
        <dbReference type="ARBA" id="ARBA00023224"/>
    </source>
</evidence>
<feature type="domain" description="Methyl-accepting transducer" evidence="4">
    <location>
        <begin position="238"/>
        <end position="431"/>
    </location>
</feature>
<dbReference type="CDD" id="cd00130">
    <property type="entry name" value="PAS"/>
    <property type="match status" value="2"/>
</dbReference>
<sequence>MLCAKTKHQLAKTTEELEQYKQLMNAVDSNVARIDFTPQGYVLNANNQFLETMGYSLDDVISKHHKMFCESSYSSSQAYRTFWQQLAEGKSQRERFKRIRSNGDIIWLEATYFPVKNEKGEVVFITKIASDVTDEVTALEQQTAINTAINKSMATIEFSPDGMITWANDNFLNTVGYSLSDITGKHHKLFCEQSFYDENPGFWRELAKGEFKTGRFKRVSKQGQPIWLEASYNPIFDSSGQVVKVIKFASDVTEQVLKAEQTTEAAEIAYSTSQQTAMIVKDGKASMDVSVEMSSEILAKSQRTDAIIEQLQEQANSIEDIVKTINALADQTNLLALNAAIEAARAGEHGRGFAVVADEVRNLATRTTQATSEISGVMQRSSEVSEAISLSIDDIQEMAQRGQEQIEKVKAVMDEIDEGATNVVNAVSHLS</sequence>
<dbReference type="Pfam" id="PF08447">
    <property type="entry name" value="PAS_3"/>
    <property type="match status" value="1"/>
</dbReference>
<dbReference type="InterPro" id="IPR050903">
    <property type="entry name" value="Bact_Chemotaxis_MeTrfase"/>
</dbReference>
<organism evidence="7 8">
    <name type="scientific">Idiomarina piscisalsi</name>
    <dbReference type="NCBI Taxonomy" id="1096243"/>
    <lineage>
        <taxon>Bacteria</taxon>
        <taxon>Pseudomonadati</taxon>
        <taxon>Pseudomonadota</taxon>
        <taxon>Gammaproteobacteria</taxon>
        <taxon>Alteromonadales</taxon>
        <taxon>Idiomarinaceae</taxon>
        <taxon>Idiomarina</taxon>
    </lineage>
</organism>
<keyword evidence="8" id="KW-1185">Reference proteome</keyword>
<dbReference type="SMART" id="SM00086">
    <property type="entry name" value="PAC"/>
    <property type="match status" value="2"/>
</dbReference>
<evidence type="ECO:0008006" key="9">
    <source>
        <dbReference type="Google" id="ProtNLM"/>
    </source>
</evidence>
<dbReference type="PROSITE" id="PS50112">
    <property type="entry name" value="PAS"/>
    <property type="match status" value="1"/>
</dbReference>
<dbReference type="InterPro" id="IPR004089">
    <property type="entry name" value="MCPsignal_dom"/>
</dbReference>
<dbReference type="EMBL" id="CP022133">
    <property type="protein sequence ID" value="ASG65474.1"/>
    <property type="molecule type" value="Genomic_DNA"/>
</dbReference>
<evidence type="ECO:0000259" key="6">
    <source>
        <dbReference type="PROSITE" id="PS50113"/>
    </source>
</evidence>
<evidence type="ECO:0000256" key="3">
    <source>
        <dbReference type="SAM" id="Coils"/>
    </source>
</evidence>
<accession>A0ABN5APA8</accession>
<dbReference type="PRINTS" id="PR00260">
    <property type="entry name" value="CHEMTRNSDUCR"/>
</dbReference>
<dbReference type="Pfam" id="PF13426">
    <property type="entry name" value="PAS_9"/>
    <property type="match status" value="1"/>
</dbReference>
<keyword evidence="3" id="KW-0175">Coiled coil</keyword>
<feature type="coiled-coil region" evidence="3">
    <location>
        <begin position="3"/>
        <end position="30"/>
    </location>
</feature>
<protein>
    <recommendedName>
        <fullName evidence="9">Chemotaxis protein</fullName>
    </recommendedName>
</protein>
<dbReference type="InterPro" id="IPR035965">
    <property type="entry name" value="PAS-like_dom_sf"/>
</dbReference>
<dbReference type="InterPro" id="IPR000700">
    <property type="entry name" value="PAS-assoc_C"/>
</dbReference>
<dbReference type="InterPro" id="IPR004090">
    <property type="entry name" value="Chemotax_Me-accpt_rcpt"/>
</dbReference>
<dbReference type="Gene3D" id="3.30.450.20">
    <property type="entry name" value="PAS domain"/>
    <property type="match status" value="2"/>
</dbReference>
<dbReference type="Pfam" id="PF00015">
    <property type="entry name" value="MCPsignal"/>
    <property type="match status" value="1"/>
</dbReference>
<feature type="domain" description="PAC" evidence="6">
    <location>
        <begin position="212"/>
        <end position="264"/>
    </location>
</feature>
<dbReference type="InterPro" id="IPR000014">
    <property type="entry name" value="PAS"/>
</dbReference>
<dbReference type="Proteomes" id="UP000197717">
    <property type="component" value="Chromosome"/>
</dbReference>
<dbReference type="SMART" id="SM00283">
    <property type="entry name" value="MA"/>
    <property type="match status" value="1"/>
</dbReference>
<evidence type="ECO:0000313" key="8">
    <source>
        <dbReference type="Proteomes" id="UP000197717"/>
    </source>
</evidence>
<dbReference type="SUPFAM" id="SSF55785">
    <property type="entry name" value="PYP-like sensor domain (PAS domain)"/>
    <property type="match status" value="2"/>
</dbReference>
<evidence type="ECO:0000259" key="5">
    <source>
        <dbReference type="PROSITE" id="PS50112"/>
    </source>
</evidence>
<dbReference type="NCBIfam" id="TIGR00229">
    <property type="entry name" value="sensory_box"/>
    <property type="match status" value="2"/>
</dbReference>
<dbReference type="PANTHER" id="PTHR24422">
    <property type="entry name" value="CHEMOTAXIS PROTEIN METHYLTRANSFERASE"/>
    <property type="match status" value="1"/>
</dbReference>
<dbReference type="SMART" id="SM00091">
    <property type="entry name" value="PAS"/>
    <property type="match status" value="2"/>
</dbReference>
<evidence type="ECO:0000256" key="2">
    <source>
        <dbReference type="PROSITE-ProRule" id="PRU00284"/>
    </source>
</evidence>
<proteinExistence type="predicted"/>
<dbReference type="InterPro" id="IPR013655">
    <property type="entry name" value="PAS_fold_3"/>
</dbReference>
<feature type="domain" description="PAS" evidence="5">
    <location>
        <begin position="16"/>
        <end position="63"/>
    </location>
</feature>
<dbReference type="PANTHER" id="PTHR24422:SF10">
    <property type="entry name" value="CHEMOTAXIS PROTEIN METHYLTRANSFERASE 2"/>
    <property type="match status" value="1"/>
</dbReference>
<feature type="domain" description="PAC" evidence="6">
    <location>
        <begin position="92"/>
        <end position="144"/>
    </location>
</feature>